<keyword evidence="6 8" id="KW-1133">Transmembrane helix</keyword>
<evidence type="ECO:0000256" key="6">
    <source>
        <dbReference type="ARBA" id="ARBA00022989"/>
    </source>
</evidence>
<feature type="transmembrane region" description="Helical" evidence="8">
    <location>
        <begin position="160"/>
        <end position="178"/>
    </location>
</feature>
<feature type="transmembrane region" description="Helical" evidence="8">
    <location>
        <begin position="41"/>
        <end position="60"/>
    </location>
</feature>
<dbReference type="AlphaFoldDB" id="A0A0M2RB59"/>
<dbReference type="PATRIC" id="fig|1549748.8.peg.2303"/>
<feature type="transmembrane region" description="Helical" evidence="8">
    <location>
        <begin position="219"/>
        <end position="236"/>
    </location>
</feature>
<keyword evidence="3" id="KW-0813">Transport</keyword>
<accession>A0A0M2RB59</accession>
<evidence type="ECO:0000256" key="7">
    <source>
        <dbReference type="ARBA" id="ARBA00023136"/>
    </source>
</evidence>
<dbReference type="Pfam" id="PF01925">
    <property type="entry name" value="TauE"/>
    <property type="match status" value="1"/>
</dbReference>
<evidence type="ECO:0000256" key="1">
    <source>
        <dbReference type="ARBA" id="ARBA00004651"/>
    </source>
</evidence>
<evidence type="ECO:0000256" key="3">
    <source>
        <dbReference type="ARBA" id="ARBA00022448"/>
    </source>
</evidence>
<dbReference type="EMBL" id="LANI01000003">
    <property type="protein sequence ID" value="KKJ77659.1"/>
    <property type="molecule type" value="Genomic_DNA"/>
</dbReference>
<proteinExistence type="inferred from homology"/>
<reference evidence="9 10" key="1">
    <citation type="submission" date="2015-03" db="EMBL/GenBank/DDBJ databases">
        <title>Genome sequence of Kiloniella sp. P1-1, isolated from the gut microflora of Pacific white shrimp, Penaeus vannamei.</title>
        <authorList>
            <person name="Shao Z."/>
            <person name="Wang L."/>
            <person name="Li X."/>
        </authorList>
    </citation>
    <scope>NUCLEOTIDE SEQUENCE [LARGE SCALE GENOMIC DNA]</scope>
    <source>
        <strain evidence="9 10">P1-1</strain>
    </source>
</reference>
<sequence>MEFYIFLVIALAGSLISAIFGFGSGFIVLTLGSLILPIKDCIALTTLLFMASTFVKTILYHRHIHWRLSVVIAFGSIPFAWLGAETLATIDPEPLRPLLASFIILSVMINYLGLFLPLPQKTSVALIISAFYGYFSGLFSSGNPIKAIALDRMGFEKQSFIGGMAATALGVNLIKLISYSNNNILRPEHHSTGVILVLIAIVSALAGRRVVQKINDQRYKGYLSVVLIFSAIILLFK</sequence>
<keyword evidence="7 8" id="KW-0472">Membrane</keyword>
<keyword evidence="4 8" id="KW-1003">Cell membrane</keyword>
<name>A0A0M2RB59_9PROT</name>
<keyword evidence="5 8" id="KW-0812">Transmembrane</keyword>
<dbReference type="InterPro" id="IPR002781">
    <property type="entry name" value="TM_pro_TauE-like"/>
</dbReference>
<feature type="transmembrane region" description="Helical" evidence="8">
    <location>
        <begin position="6"/>
        <end position="29"/>
    </location>
</feature>
<dbReference type="GO" id="GO:0005886">
    <property type="term" value="C:plasma membrane"/>
    <property type="evidence" value="ECO:0007669"/>
    <property type="project" value="UniProtKB-SubCell"/>
</dbReference>
<evidence type="ECO:0000256" key="2">
    <source>
        <dbReference type="ARBA" id="ARBA00009142"/>
    </source>
</evidence>
<comment type="similarity">
    <text evidence="2 8">Belongs to the 4-toluene sulfonate uptake permease (TSUP) (TC 2.A.102) family.</text>
</comment>
<keyword evidence="10" id="KW-1185">Reference proteome</keyword>
<dbReference type="RefSeq" id="WP_046503455.1">
    <property type="nucleotide sequence ID" value="NZ_LANI01000003.1"/>
</dbReference>
<dbReference type="OrthoDB" id="8421744at2"/>
<evidence type="ECO:0000256" key="4">
    <source>
        <dbReference type="ARBA" id="ARBA00022475"/>
    </source>
</evidence>
<gene>
    <name evidence="9" type="ORF">WH95_04130</name>
</gene>
<feature type="transmembrane region" description="Helical" evidence="8">
    <location>
        <begin position="96"/>
        <end position="116"/>
    </location>
</feature>
<feature type="transmembrane region" description="Helical" evidence="8">
    <location>
        <begin position="122"/>
        <end position="139"/>
    </location>
</feature>
<comment type="caution">
    <text evidence="9">The sequence shown here is derived from an EMBL/GenBank/DDBJ whole genome shotgun (WGS) entry which is preliminary data.</text>
</comment>
<dbReference type="Proteomes" id="UP000034491">
    <property type="component" value="Unassembled WGS sequence"/>
</dbReference>
<feature type="transmembrane region" description="Helical" evidence="8">
    <location>
        <begin position="190"/>
        <end position="207"/>
    </location>
</feature>
<comment type="subcellular location">
    <subcellularLocation>
        <location evidence="1 8">Cell membrane</location>
        <topology evidence="1 8">Multi-pass membrane protein</topology>
    </subcellularLocation>
</comment>
<feature type="transmembrane region" description="Helical" evidence="8">
    <location>
        <begin position="66"/>
        <end position="84"/>
    </location>
</feature>
<evidence type="ECO:0000313" key="9">
    <source>
        <dbReference type="EMBL" id="KKJ77659.1"/>
    </source>
</evidence>
<dbReference type="PANTHER" id="PTHR30269:SF37">
    <property type="entry name" value="MEMBRANE TRANSPORTER PROTEIN"/>
    <property type="match status" value="1"/>
</dbReference>
<evidence type="ECO:0000313" key="10">
    <source>
        <dbReference type="Proteomes" id="UP000034491"/>
    </source>
</evidence>
<dbReference type="InterPro" id="IPR052017">
    <property type="entry name" value="TSUP"/>
</dbReference>
<dbReference type="PANTHER" id="PTHR30269">
    <property type="entry name" value="TRANSMEMBRANE PROTEIN YFCA"/>
    <property type="match status" value="1"/>
</dbReference>
<organism evidence="9 10">
    <name type="scientific">Kiloniella litopenaei</name>
    <dbReference type="NCBI Taxonomy" id="1549748"/>
    <lineage>
        <taxon>Bacteria</taxon>
        <taxon>Pseudomonadati</taxon>
        <taxon>Pseudomonadota</taxon>
        <taxon>Alphaproteobacteria</taxon>
        <taxon>Rhodospirillales</taxon>
        <taxon>Kiloniellaceae</taxon>
        <taxon>Kiloniella</taxon>
    </lineage>
</organism>
<protein>
    <recommendedName>
        <fullName evidence="8">Probable membrane transporter protein</fullName>
    </recommendedName>
</protein>
<evidence type="ECO:0000256" key="8">
    <source>
        <dbReference type="RuleBase" id="RU363041"/>
    </source>
</evidence>
<evidence type="ECO:0000256" key="5">
    <source>
        <dbReference type="ARBA" id="ARBA00022692"/>
    </source>
</evidence>